<feature type="region of interest" description="Disordered" evidence="1">
    <location>
        <begin position="83"/>
        <end position="122"/>
    </location>
</feature>
<feature type="region of interest" description="Disordered" evidence="1">
    <location>
        <begin position="424"/>
        <end position="464"/>
    </location>
</feature>
<dbReference type="InterPro" id="IPR036388">
    <property type="entry name" value="WH-like_DNA-bd_sf"/>
</dbReference>
<dbReference type="InterPro" id="IPR010982">
    <property type="entry name" value="Lambda_DNA-bd_dom_sf"/>
</dbReference>
<dbReference type="GO" id="GO:0003677">
    <property type="term" value="F:DNA binding"/>
    <property type="evidence" value="ECO:0007669"/>
    <property type="project" value="InterPro"/>
</dbReference>
<dbReference type="InterPro" id="IPR011990">
    <property type="entry name" value="TPR-like_helical_dom_sf"/>
</dbReference>
<dbReference type="Gene3D" id="1.25.40.10">
    <property type="entry name" value="Tetratricopeptide repeat domain"/>
    <property type="match status" value="2"/>
</dbReference>
<feature type="compositionally biased region" description="Basic and acidic residues" evidence="1">
    <location>
        <begin position="424"/>
        <end position="436"/>
    </location>
</feature>
<protein>
    <submittedName>
        <fullName evidence="2">Tetratricopeptide repeat protein</fullName>
    </submittedName>
</protein>
<dbReference type="Pfam" id="PF13424">
    <property type="entry name" value="TPR_12"/>
    <property type="match status" value="1"/>
</dbReference>
<dbReference type="SUPFAM" id="SSF47413">
    <property type="entry name" value="lambda repressor-like DNA-binding domains"/>
    <property type="match status" value="1"/>
</dbReference>
<dbReference type="PANTHER" id="PTHR47691:SF3">
    <property type="entry name" value="HTH-TYPE TRANSCRIPTIONAL REGULATOR RV0890C-RELATED"/>
    <property type="match status" value="1"/>
</dbReference>
<dbReference type="SUPFAM" id="SSF48452">
    <property type="entry name" value="TPR-like"/>
    <property type="match status" value="2"/>
</dbReference>
<dbReference type="PANTHER" id="PTHR47691">
    <property type="entry name" value="REGULATOR-RELATED"/>
    <property type="match status" value="1"/>
</dbReference>
<evidence type="ECO:0000256" key="1">
    <source>
        <dbReference type="SAM" id="MobiDB-lite"/>
    </source>
</evidence>
<gene>
    <name evidence="2" type="ORF">GNZ18_19025</name>
</gene>
<reference evidence="2 3" key="1">
    <citation type="submission" date="2019-11" db="EMBL/GenBank/DDBJ databases">
        <authorList>
            <person name="Cao P."/>
        </authorList>
    </citation>
    <scope>NUCLEOTIDE SEQUENCE [LARGE SCALE GENOMIC DNA]</scope>
    <source>
        <strain evidence="2 3">NEAU-AAG5</strain>
    </source>
</reference>
<dbReference type="PRINTS" id="PR00364">
    <property type="entry name" value="DISEASERSIST"/>
</dbReference>
<evidence type="ECO:0000313" key="3">
    <source>
        <dbReference type="Proteomes" id="UP000432015"/>
    </source>
</evidence>
<dbReference type="EMBL" id="WOFH01000006">
    <property type="protein sequence ID" value="MUN38683.1"/>
    <property type="molecule type" value="Genomic_DNA"/>
</dbReference>
<dbReference type="InterPro" id="IPR019734">
    <property type="entry name" value="TPR_rpt"/>
</dbReference>
<keyword evidence="3" id="KW-1185">Reference proteome</keyword>
<proteinExistence type="predicted"/>
<dbReference type="InterPro" id="IPR027417">
    <property type="entry name" value="P-loop_NTPase"/>
</dbReference>
<dbReference type="RefSeq" id="WP_156217840.1">
    <property type="nucleotide sequence ID" value="NZ_WOFH01000006.1"/>
</dbReference>
<accession>A0A7K1L302</accession>
<dbReference type="Gene3D" id="3.40.50.300">
    <property type="entry name" value="P-loop containing nucleotide triphosphate hydrolases"/>
    <property type="match status" value="1"/>
</dbReference>
<dbReference type="AlphaFoldDB" id="A0A7K1L302"/>
<feature type="compositionally biased region" description="Polar residues" evidence="1">
    <location>
        <begin position="443"/>
        <end position="452"/>
    </location>
</feature>
<feature type="compositionally biased region" description="Basic and acidic residues" evidence="1">
    <location>
        <begin position="112"/>
        <end position="122"/>
    </location>
</feature>
<name>A0A7K1L302_9ACTN</name>
<sequence length="863" mass="93137">MTVEHRTPQAGPRADPRDELAARLRLLQEVSERGVRALARDAGLSSSSLSRYLGGQTVPPWPAVIALCRLVQRDPRPLRPLWERAANPLPAPPKTSRQVQPPSPPAGAPRPPRNDLPRDLPDFTGREAELAAVLAAVEADRVVALDGMAGVGKTCLAVRAAHRLAAAYPDAQLYVDLHGFTAGREPLDPDAALRTLLAALDVPSEKIPQEGGIEPLAACWRSELAHRRAVVVLDNAAGAEQVRPLLPGAGPSVALITSRNRLLGLDEVPPVSLDVLSPRESAELLARASGDPGGAEGRLARDPESAAEVLRLCGHLPLALRLAAARLRHRPGWTVGVLVERLAEGASEFDTAFAMSVRQLDRARRRFFLLLGLVPGSSFDEYVAAALADLPVRDAREMLEDLLDAHLVQQPAAGRYRLHDLVRQHARRAASEHDDQLAGGGTTPHTPRNSQFSGGGTTPHAPRNSFLESERALTRVLDYYVHAAAAADAAMSHAVPGRAASASRPPADLPRFAGKHAALFWFGTEYTNLMAVFETAVATGADRHVCELPRVMRAFFARRCGTTHLNVLFERSLIAARRLGDPRLLADAHSDLGFARYNAGRMAEAGAAYEAAAPLVTESGDAWAEAELTMRLGYLRWDEGHVEEPLGLFRRAGELYGAAGCPAGRTHAIAYEAWALLQLGQREEAARLARGALDVPHADPAWPPTLTARITLGVAIAQECPDEASEHLRQALELAREDGHKHNEAWCLNCLGVALRQMGRHEEALASHRQAFALLEELFEEHWKIHFLDAYGETCRLAGLPEQALRLHREALDLAPKVGSRHKEARAHEGIAAVLAETDPGAAAEHRAAGQAILRELAADAPS</sequence>
<dbReference type="SUPFAM" id="SSF52540">
    <property type="entry name" value="P-loop containing nucleoside triphosphate hydrolases"/>
    <property type="match status" value="1"/>
</dbReference>
<dbReference type="Gene3D" id="1.10.10.10">
    <property type="entry name" value="Winged helix-like DNA-binding domain superfamily/Winged helix DNA-binding domain"/>
    <property type="match status" value="1"/>
</dbReference>
<evidence type="ECO:0000313" key="2">
    <source>
        <dbReference type="EMBL" id="MUN38683.1"/>
    </source>
</evidence>
<dbReference type="Pfam" id="PF13560">
    <property type="entry name" value="HTH_31"/>
    <property type="match status" value="1"/>
</dbReference>
<dbReference type="Proteomes" id="UP000432015">
    <property type="component" value="Unassembled WGS sequence"/>
</dbReference>
<organism evidence="2 3">
    <name type="scientific">Actinomadura litoris</name>
    <dbReference type="NCBI Taxonomy" id="2678616"/>
    <lineage>
        <taxon>Bacteria</taxon>
        <taxon>Bacillati</taxon>
        <taxon>Actinomycetota</taxon>
        <taxon>Actinomycetes</taxon>
        <taxon>Streptosporangiales</taxon>
        <taxon>Thermomonosporaceae</taxon>
        <taxon>Actinomadura</taxon>
    </lineage>
</organism>
<feature type="compositionally biased region" description="Pro residues" evidence="1">
    <location>
        <begin position="101"/>
        <end position="111"/>
    </location>
</feature>
<comment type="caution">
    <text evidence="2">The sequence shown here is derived from an EMBL/GenBank/DDBJ whole genome shotgun (WGS) entry which is preliminary data.</text>
</comment>
<dbReference type="SMART" id="SM00028">
    <property type="entry name" value="TPR"/>
    <property type="match status" value="4"/>
</dbReference>